<dbReference type="Proteomes" id="UP001307889">
    <property type="component" value="Chromosome 1"/>
</dbReference>
<keyword evidence="2" id="KW-1185">Reference proteome</keyword>
<accession>A0ABN7A5R9</accession>
<evidence type="ECO:0000313" key="1">
    <source>
        <dbReference type="EMBL" id="BES87213.1"/>
    </source>
</evidence>
<proteinExistence type="predicted"/>
<gene>
    <name evidence="1" type="ORF">NTJ_00018</name>
</gene>
<organism evidence="1 2">
    <name type="scientific">Nesidiocoris tenuis</name>
    <dbReference type="NCBI Taxonomy" id="355587"/>
    <lineage>
        <taxon>Eukaryota</taxon>
        <taxon>Metazoa</taxon>
        <taxon>Ecdysozoa</taxon>
        <taxon>Arthropoda</taxon>
        <taxon>Hexapoda</taxon>
        <taxon>Insecta</taxon>
        <taxon>Pterygota</taxon>
        <taxon>Neoptera</taxon>
        <taxon>Paraneoptera</taxon>
        <taxon>Hemiptera</taxon>
        <taxon>Heteroptera</taxon>
        <taxon>Panheteroptera</taxon>
        <taxon>Cimicomorpha</taxon>
        <taxon>Miridae</taxon>
        <taxon>Dicyphina</taxon>
        <taxon>Nesidiocoris</taxon>
    </lineage>
</organism>
<reference evidence="1 2" key="1">
    <citation type="submission" date="2023-09" db="EMBL/GenBank/DDBJ databases">
        <title>Nesidiocoris tenuis whole genome shotgun sequence.</title>
        <authorList>
            <person name="Shibata T."/>
            <person name="Shimoda M."/>
            <person name="Kobayashi T."/>
            <person name="Uehara T."/>
        </authorList>
    </citation>
    <scope>NUCLEOTIDE SEQUENCE [LARGE SCALE GENOMIC DNA]</scope>
    <source>
        <strain evidence="1 2">Japan</strain>
    </source>
</reference>
<evidence type="ECO:0000313" key="2">
    <source>
        <dbReference type="Proteomes" id="UP001307889"/>
    </source>
</evidence>
<name>A0ABN7A5R9_9HEMI</name>
<sequence length="141" mass="15709">MEKKGDRMQLDLILEPHLNQENKESLLDRGLQGLRQLIAEKTAAELHWNEKFALQNPGEIMKENLNGKTLKAVDNLIGGEMKYDAKSEKLDLSMNGGQAKTAMIGSLLICGAQIAECLPMNEIAYKSDVWENIGQTNAREP</sequence>
<dbReference type="EMBL" id="AP028909">
    <property type="protein sequence ID" value="BES87213.1"/>
    <property type="molecule type" value="Genomic_DNA"/>
</dbReference>
<protein>
    <submittedName>
        <fullName evidence="1">Uncharacterized protein</fullName>
    </submittedName>
</protein>